<dbReference type="AlphaFoldDB" id="A0A6J7ZWS0"/>
<evidence type="ECO:0000313" key="1">
    <source>
        <dbReference type="EMBL" id="CAC5357270.1"/>
    </source>
</evidence>
<keyword evidence="2" id="KW-1185">Reference proteome</keyword>
<accession>A0A6J7ZWS0</accession>
<dbReference type="Proteomes" id="UP000507470">
    <property type="component" value="Unassembled WGS sequence"/>
</dbReference>
<proteinExistence type="predicted"/>
<sequence length="181" mass="20613">MRSCYDPIRSQRPGMLLSCHALAASNKRPYHDITPSPTLLPKTFRLQHVSTTIEKRLHFVVTTLFVPINILTFPSHQFPGDNFPLKVLSVRCFHRMGIRLGGLIQLICRLASQLVRTFCDMFSWCGKKTWWSNTANMKVSTTACLLLKLQCFHGVGSKTWRSDIVNMLISITAFPWGYLLG</sequence>
<name>A0A6J7ZWS0_MYTCO</name>
<gene>
    <name evidence="1" type="ORF">MCOR_1010</name>
</gene>
<dbReference type="EMBL" id="CACVKT020000202">
    <property type="protein sequence ID" value="CAC5357270.1"/>
    <property type="molecule type" value="Genomic_DNA"/>
</dbReference>
<reference evidence="1 2" key="1">
    <citation type="submission" date="2020-06" db="EMBL/GenBank/DDBJ databases">
        <authorList>
            <person name="Li R."/>
            <person name="Bekaert M."/>
        </authorList>
    </citation>
    <scope>NUCLEOTIDE SEQUENCE [LARGE SCALE GENOMIC DNA]</scope>
    <source>
        <strain evidence="2">wild</strain>
    </source>
</reference>
<protein>
    <submittedName>
        <fullName evidence="1">Uncharacterized protein</fullName>
    </submittedName>
</protein>
<evidence type="ECO:0000313" key="2">
    <source>
        <dbReference type="Proteomes" id="UP000507470"/>
    </source>
</evidence>
<organism evidence="1 2">
    <name type="scientific">Mytilus coruscus</name>
    <name type="common">Sea mussel</name>
    <dbReference type="NCBI Taxonomy" id="42192"/>
    <lineage>
        <taxon>Eukaryota</taxon>
        <taxon>Metazoa</taxon>
        <taxon>Spiralia</taxon>
        <taxon>Lophotrochozoa</taxon>
        <taxon>Mollusca</taxon>
        <taxon>Bivalvia</taxon>
        <taxon>Autobranchia</taxon>
        <taxon>Pteriomorphia</taxon>
        <taxon>Mytilida</taxon>
        <taxon>Mytiloidea</taxon>
        <taxon>Mytilidae</taxon>
        <taxon>Mytilinae</taxon>
        <taxon>Mytilus</taxon>
    </lineage>
</organism>